<dbReference type="OrthoDB" id="2533057at2759"/>
<protein>
    <recommendedName>
        <fullName evidence="2">Trichome birefringence-like C-terminal domain-containing protein</fullName>
    </recommendedName>
</protein>
<evidence type="ECO:0000313" key="4">
    <source>
        <dbReference type="Proteomes" id="UP000076738"/>
    </source>
</evidence>
<dbReference type="PANTHER" id="PTHR32285">
    <property type="entry name" value="PROTEIN TRICHOME BIREFRINGENCE-LIKE 9-RELATED"/>
    <property type="match status" value="1"/>
</dbReference>
<name>A0A167SDR8_CALVF</name>
<proteinExistence type="inferred from homology"/>
<dbReference type="Proteomes" id="UP000076738">
    <property type="component" value="Unassembled WGS sequence"/>
</dbReference>
<accession>A0A167SDR8</accession>
<dbReference type="GO" id="GO:0016413">
    <property type="term" value="F:O-acetyltransferase activity"/>
    <property type="evidence" value="ECO:0007669"/>
    <property type="project" value="InterPro"/>
</dbReference>
<feature type="domain" description="Trichome birefringence-like C-terminal" evidence="2">
    <location>
        <begin position="300"/>
        <end position="428"/>
    </location>
</feature>
<organism evidence="3 4">
    <name type="scientific">Calocera viscosa (strain TUFC12733)</name>
    <dbReference type="NCBI Taxonomy" id="1330018"/>
    <lineage>
        <taxon>Eukaryota</taxon>
        <taxon>Fungi</taxon>
        <taxon>Dikarya</taxon>
        <taxon>Basidiomycota</taxon>
        <taxon>Agaricomycotina</taxon>
        <taxon>Dacrymycetes</taxon>
        <taxon>Dacrymycetales</taxon>
        <taxon>Dacrymycetaceae</taxon>
        <taxon>Calocera</taxon>
    </lineage>
</organism>
<dbReference type="AlphaFoldDB" id="A0A167SDR8"/>
<gene>
    <name evidence="3" type="ORF">CALVIDRAFT_18410</name>
</gene>
<dbReference type="PANTHER" id="PTHR32285:SF48">
    <property type="entry name" value="PROTEIN TRICHOME BIREFRINGENCE-LIKE 19"/>
    <property type="match status" value="1"/>
</dbReference>
<dbReference type="EMBL" id="KV417266">
    <property type="protein sequence ID" value="KZP01825.1"/>
    <property type="molecule type" value="Genomic_DNA"/>
</dbReference>
<dbReference type="InterPro" id="IPR026057">
    <property type="entry name" value="TBL_C"/>
</dbReference>
<evidence type="ECO:0000313" key="3">
    <source>
        <dbReference type="EMBL" id="KZP01825.1"/>
    </source>
</evidence>
<evidence type="ECO:0000256" key="1">
    <source>
        <dbReference type="ARBA" id="ARBA00007727"/>
    </source>
</evidence>
<reference evidence="3 4" key="1">
    <citation type="journal article" date="2016" name="Mol. Biol. Evol.">
        <title>Comparative Genomics of Early-Diverging Mushroom-Forming Fungi Provides Insights into the Origins of Lignocellulose Decay Capabilities.</title>
        <authorList>
            <person name="Nagy L.G."/>
            <person name="Riley R."/>
            <person name="Tritt A."/>
            <person name="Adam C."/>
            <person name="Daum C."/>
            <person name="Floudas D."/>
            <person name="Sun H."/>
            <person name="Yadav J.S."/>
            <person name="Pangilinan J."/>
            <person name="Larsson K.H."/>
            <person name="Matsuura K."/>
            <person name="Barry K."/>
            <person name="Labutti K."/>
            <person name="Kuo R."/>
            <person name="Ohm R.A."/>
            <person name="Bhattacharya S.S."/>
            <person name="Shirouzu T."/>
            <person name="Yoshinaga Y."/>
            <person name="Martin F.M."/>
            <person name="Grigoriev I.V."/>
            <person name="Hibbett D.S."/>
        </authorList>
    </citation>
    <scope>NUCLEOTIDE SEQUENCE [LARGE SCALE GENOMIC DNA]</scope>
    <source>
        <strain evidence="3 4">TUFC12733</strain>
    </source>
</reference>
<sequence>MRRVIALTLLGLLLSALYLIRLLFAAPALPVPAHFSPFLPLLPPSQQHTSLLRGKWHPAPLSSAQELEARFGPGGPACFAPLQEEHNLTAEERRAAGEARRLAVSGWEWVPERGRMREWDTLGVLRRLLNSERGLVLVGDSITGQMASALHSLLLIPPSGTTPTALPLLLPSTHRSPPPHNALTRLTLQLNPLHPLHTFLRLSLPHVPPSRFAEPIAQFLRHDLLLPFPALEQLFAASGVHNWVGERAGFFAQHPWLTALPSAAQPGPLWENEQPSLLVLNTGAHWTPDHFYLPGGEYVLAYARMVRSLAPTLLALPRLHVVYRTISPPHTACALSSSPAYPAPPPDTGPAHPEWGWDKFPELDSLWRAELDRLAPHGLGPAGGRVGWLDVGEMARQRPDAHLLGKEGGDCMHWCGPGVPGEWVRLLWVMVDA</sequence>
<dbReference type="InterPro" id="IPR029962">
    <property type="entry name" value="TBL"/>
</dbReference>
<dbReference type="Pfam" id="PF13839">
    <property type="entry name" value="PC-Esterase"/>
    <property type="match status" value="1"/>
</dbReference>
<keyword evidence="4" id="KW-1185">Reference proteome</keyword>
<evidence type="ECO:0000259" key="2">
    <source>
        <dbReference type="Pfam" id="PF13839"/>
    </source>
</evidence>
<comment type="similarity">
    <text evidence="1">Belongs to the PC-esterase family. TBL subfamily.</text>
</comment>